<sequence>MTRFRILETEAFEWPFTLRMPFRFGVITVTEGRQAVLRVRIRTADGREGWGVAAESLAAKWFDKDPALSDAQNVEQLRRALELACAASLAAEENTAFGHWADRYAPHVAACSAEALNPLIASFGASLLDRAALDALLRIEGLSFAEGMRANLGAMAPHAVAPDLAGFDFDALLARIHPSRRIAARHTVGLVDPIVAADQSTRVDDGLPETLEEVVASYRHGWWKLKVAGDIAADVDRLCRIASVLDRLHGYHASLDGNEQYADAEGALALWRAMEAEPRLARLRASILHIEQPVKRARALETGMSALAAARPVIIDESDGDLGAFVAAKALGYAGVSSKACKGIWRSFVNHARCAAWNADGGRFFLSGEDLTTLAGLSVQQDLALVAALGLTHVERNGHHFVDGFNGRPMMEAARFQAAHPDLYGPGSRLTIREGMLEIGSVVDAPGIGAAALPDFVAMEVMPRAIWTDFAPRRSAAPVQPSA</sequence>
<name>A0ABS5EYQ7_9PROT</name>
<gene>
    <name evidence="1" type="ORF">GXW71_11890</name>
</gene>
<protein>
    <submittedName>
        <fullName evidence="1">Mandelate racemase</fullName>
    </submittedName>
</protein>
<dbReference type="EMBL" id="JAAGBB010000012">
    <property type="protein sequence ID" value="MBR0665055.1"/>
    <property type="molecule type" value="Genomic_DNA"/>
</dbReference>
<proteinExistence type="predicted"/>
<accession>A0ABS5EYQ7</accession>
<reference evidence="2" key="1">
    <citation type="journal article" date="2021" name="Syst. Appl. Microbiol.">
        <title>Roseomonas hellenica sp. nov., isolated from roots of wild-growing Alkanna tinctoria.</title>
        <authorList>
            <person name="Rat A."/>
            <person name="Naranjo H.D."/>
            <person name="Lebbe L."/>
            <person name="Cnockaert M."/>
            <person name="Krigas N."/>
            <person name="Grigoriadou K."/>
            <person name="Maloupa E."/>
            <person name="Willems A."/>
        </authorList>
    </citation>
    <scope>NUCLEOTIDE SEQUENCE [LARGE SCALE GENOMIC DNA]</scope>
    <source>
        <strain evidence="2">LMG 31523</strain>
    </source>
</reference>
<dbReference type="InterPro" id="IPR036849">
    <property type="entry name" value="Enolase-like_C_sf"/>
</dbReference>
<dbReference type="InterPro" id="IPR029017">
    <property type="entry name" value="Enolase-like_N"/>
</dbReference>
<dbReference type="Gene3D" id="3.30.390.10">
    <property type="entry name" value="Enolase-like, N-terminal domain"/>
    <property type="match status" value="1"/>
</dbReference>
<dbReference type="RefSeq" id="WP_211852719.1">
    <property type="nucleotide sequence ID" value="NZ_JAAGBB010000012.1"/>
</dbReference>
<comment type="caution">
    <text evidence="1">The sequence shown here is derived from an EMBL/GenBank/DDBJ whole genome shotgun (WGS) entry which is preliminary data.</text>
</comment>
<dbReference type="Proteomes" id="UP001196870">
    <property type="component" value="Unassembled WGS sequence"/>
</dbReference>
<keyword evidence="2" id="KW-1185">Reference proteome</keyword>
<dbReference type="Gene3D" id="3.20.20.120">
    <property type="entry name" value="Enolase-like C-terminal domain"/>
    <property type="match status" value="1"/>
</dbReference>
<evidence type="ECO:0000313" key="1">
    <source>
        <dbReference type="EMBL" id="MBR0665055.1"/>
    </source>
</evidence>
<evidence type="ECO:0000313" key="2">
    <source>
        <dbReference type="Proteomes" id="UP001196870"/>
    </source>
</evidence>
<dbReference type="SUPFAM" id="SSF51604">
    <property type="entry name" value="Enolase C-terminal domain-like"/>
    <property type="match status" value="1"/>
</dbReference>
<organism evidence="1 2">
    <name type="scientific">Plastoroseomonas hellenica</name>
    <dbReference type="NCBI Taxonomy" id="2687306"/>
    <lineage>
        <taxon>Bacteria</taxon>
        <taxon>Pseudomonadati</taxon>
        <taxon>Pseudomonadota</taxon>
        <taxon>Alphaproteobacteria</taxon>
        <taxon>Acetobacterales</taxon>
        <taxon>Acetobacteraceae</taxon>
        <taxon>Plastoroseomonas</taxon>
    </lineage>
</organism>